<name>A0ABS9T958_9PSEU</name>
<evidence type="ECO:0000313" key="2">
    <source>
        <dbReference type="EMBL" id="MCH6165075.1"/>
    </source>
</evidence>
<sequence>MPSPFDPVTVGGLVLPHRIAMSPMTRNRAPGQVPNDLMARYYAQRAGAGLIITEGTQPSVVGQGYLNTPGIHSTEQIIGWRKVTDAVHERGGRIFVQLMHSGRVGHASLLPAGMRYVAPSAVPADIQIFIGDGMGDAPVPVELTEDGIAATIQDHAQAAANAIDAGFDGVELHGGNGYLIHQFLSTNANLRTDRWGGSQHNRARFAVETARAVAERIGAHRVGLRISPGVTNNDIHEDDPHDTYAALVDGLRPIGLAYLHIFEGPYRDITLHLRKEFDGAFILNPSTPGSFTNREQLGLIEDGTTDIITFGALFLANPDLPARLAGNEPLNTPEPATFYGGDHHGYTDYPALED</sequence>
<dbReference type="InterPro" id="IPR045247">
    <property type="entry name" value="Oye-like"/>
</dbReference>
<comment type="caution">
    <text evidence="2">The sequence shown here is derived from an EMBL/GenBank/DDBJ whole genome shotgun (WGS) entry which is preliminary data.</text>
</comment>
<dbReference type="InterPro" id="IPR001155">
    <property type="entry name" value="OxRdtase_FMN_N"/>
</dbReference>
<dbReference type="PANTHER" id="PTHR22893:SF91">
    <property type="entry name" value="NADPH DEHYDROGENASE 2-RELATED"/>
    <property type="match status" value="1"/>
</dbReference>
<feature type="domain" description="NADH:flavin oxidoreductase/NADH oxidase N-terminal" evidence="1">
    <location>
        <begin position="5"/>
        <end position="330"/>
    </location>
</feature>
<dbReference type="CDD" id="cd02933">
    <property type="entry name" value="OYE_like_FMN"/>
    <property type="match status" value="1"/>
</dbReference>
<dbReference type="RefSeq" id="WP_241035110.1">
    <property type="nucleotide sequence ID" value="NZ_BAAAJF010000018.1"/>
</dbReference>
<gene>
    <name evidence="2" type="ORF">MMF94_05210</name>
</gene>
<dbReference type="Proteomes" id="UP001299970">
    <property type="component" value="Unassembled WGS sequence"/>
</dbReference>
<dbReference type="Pfam" id="PF00724">
    <property type="entry name" value="Oxidored_FMN"/>
    <property type="match status" value="1"/>
</dbReference>
<dbReference type="PANTHER" id="PTHR22893">
    <property type="entry name" value="NADH OXIDOREDUCTASE-RELATED"/>
    <property type="match status" value="1"/>
</dbReference>
<keyword evidence="3" id="KW-1185">Reference proteome</keyword>
<dbReference type="EMBL" id="JAKXMK010000004">
    <property type="protein sequence ID" value="MCH6165075.1"/>
    <property type="molecule type" value="Genomic_DNA"/>
</dbReference>
<accession>A0ABS9T958</accession>
<evidence type="ECO:0000313" key="3">
    <source>
        <dbReference type="Proteomes" id="UP001299970"/>
    </source>
</evidence>
<protein>
    <submittedName>
        <fullName evidence="2">Alkene reductase</fullName>
    </submittedName>
</protein>
<organism evidence="2 3">
    <name type="scientific">Pseudonocardia alaniniphila</name>
    <dbReference type="NCBI Taxonomy" id="75291"/>
    <lineage>
        <taxon>Bacteria</taxon>
        <taxon>Bacillati</taxon>
        <taxon>Actinomycetota</taxon>
        <taxon>Actinomycetes</taxon>
        <taxon>Pseudonocardiales</taxon>
        <taxon>Pseudonocardiaceae</taxon>
        <taxon>Pseudonocardia</taxon>
    </lineage>
</organism>
<dbReference type="Gene3D" id="3.20.20.70">
    <property type="entry name" value="Aldolase class I"/>
    <property type="match status" value="1"/>
</dbReference>
<proteinExistence type="predicted"/>
<evidence type="ECO:0000259" key="1">
    <source>
        <dbReference type="Pfam" id="PF00724"/>
    </source>
</evidence>
<dbReference type="InterPro" id="IPR013785">
    <property type="entry name" value="Aldolase_TIM"/>
</dbReference>
<dbReference type="SUPFAM" id="SSF51395">
    <property type="entry name" value="FMN-linked oxidoreductases"/>
    <property type="match status" value="1"/>
</dbReference>
<reference evidence="2 3" key="1">
    <citation type="submission" date="2022-03" db="EMBL/GenBank/DDBJ databases">
        <title>Pseudonocardia alaer sp. nov., a novel actinomycete isolated from reed forest soil.</title>
        <authorList>
            <person name="Wang L."/>
        </authorList>
    </citation>
    <scope>NUCLEOTIDE SEQUENCE [LARGE SCALE GENOMIC DNA]</scope>
    <source>
        <strain evidence="2 3">Y-16303</strain>
    </source>
</reference>